<protein>
    <recommendedName>
        <fullName evidence="1">Reverse transcriptase Ty1/copia-type domain-containing protein</fullName>
    </recommendedName>
</protein>
<dbReference type="InterPro" id="IPR013103">
    <property type="entry name" value="RVT_2"/>
</dbReference>
<evidence type="ECO:0000313" key="2">
    <source>
        <dbReference type="EMBL" id="GBO11553.1"/>
    </source>
</evidence>
<proteinExistence type="predicted"/>
<name>A0A4Y2UG60_ARAVE</name>
<dbReference type="Pfam" id="PF07727">
    <property type="entry name" value="RVT_2"/>
    <property type="match status" value="1"/>
</dbReference>
<dbReference type="AlphaFoldDB" id="A0A4Y2UG60"/>
<feature type="domain" description="Reverse transcriptase Ty1/copia-type" evidence="1">
    <location>
        <begin position="16"/>
        <end position="88"/>
    </location>
</feature>
<keyword evidence="3" id="KW-1185">Reference proteome</keyword>
<organism evidence="2 3">
    <name type="scientific">Araneus ventricosus</name>
    <name type="common">Orbweaver spider</name>
    <name type="synonym">Epeira ventricosa</name>
    <dbReference type="NCBI Taxonomy" id="182803"/>
    <lineage>
        <taxon>Eukaryota</taxon>
        <taxon>Metazoa</taxon>
        <taxon>Ecdysozoa</taxon>
        <taxon>Arthropoda</taxon>
        <taxon>Chelicerata</taxon>
        <taxon>Arachnida</taxon>
        <taxon>Araneae</taxon>
        <taxon>Araneomorphae</taxon>
        <taxon>Entelegynae</taxon>
        <taxon>Araneoidea</taxon>
        <taxon>Araneidae</taxon>
        <taxon>Araneus</taxon>
    </lineage>
</organism>
<gene>
    <name evidence="2" type="ORF">AVEN_246087_1</name>
</gene>
<comment type="caution">
    <text evidence="2">The sequence shown here is derived from an EMBL/GenBank/DDBJ whole genome shotgun (WGS) entry which is preliminary data.</text>
</comment>
<accession>A0A4Y2UG60</accession>
<evidence type="ECO:0000313" key="3">
    <source>
        <dbReference type="Proteomes" id="UP000499080"/>
    </source>
</evidence>
<evidence type="ECO:0000259" key="1">
    <source>
        <dbReference type="Pfam" id="PF07727"/>
    </source>
</evidence>
<reference evidence="2 3" key="1">
    <citation type="journal article" date="2019" name="Sci. Rep.">
        <title>Orb-weaving spider Araneus ventricosus genome elucidates the spidroin gene catalogue.</title>
        <authorList>
            <person name="Kono N."/>
            <person name="Nakamura H."/>
            <person name="Ohtoshi R."/>
            <person name="Moran D.A.P."/>
            <person name="Shinohara A."/>
            <person name="Yoshida Y."/>
            <person name="Fujiwara M."/>
            <person name="Mori M."/>
            <person name="Tomita M."/>
            <person name="Arakawa K."/>
        </authorList>
    </citation>
    <scope>NUCLEOTIDE SEQUENCE [LARGE SCALE GENOMIC DNA]</scope>
</reference>
<dbReference type="EMBL" id="BGPR01036364">
    <property type="protein sequence ID" value="GBO11553.1"/>
    <property type="molecule type" value="Genomic_DNA"/>
</dbReference>
<dbReference type="OrthoDB" id="413361at2759"/>
<sequence>MVLIITRLSVQSQHLGTARSLISIAASDKMHLVQFDASTAFLYGDLYETIYMCQPEGYNDGSNNVCKLMESLYGLKQAPRCWPKSFGKLKKCWKKVMEELKLDKKHMPLRYFSGLV</sequence>
<dbReference type="Proteomes" id="UP000499080">
    <property type="component" value="Unassembled WGS sequence"/>
</dbReference>